<dbReference type="InterPro" id="IPR050557">
    <property type="entry name" value="RTX_toxin/Mannuronan_C5-epim"/>
</dbReference>
<dbReference type="OrthoDB" id="9047490at2"/>
<feature type="domain" description="Haemolysin-type calcium binding-related" evidence="4">
    <location>
        <begin position="765"/>
        <end position="798"/>
    </location>
</feature>
<dbReference type="GO" id="GO:0005576">
    <property type="term" value="C:extracellular region"/>
    <property type="evidence" value="ECO:0007669"/>
    <property type="project" value="UniProtKB-SubCell"/>
</dbReference>
<dbReference type="Proteomes" id="UP000197535">
    <property type="component" value="Unassembled WGS sequence"/>
</dbReference>
<feature type="domain" description="Haemolysin-type calcium binding-related" evidence="4">
    <location>
        <begin position="1104"/>
        <end position="1143"/>
    </location>
</feature>
<dbReference type="RefSeq" id="WP_141104040.1">
    <property type="nucleotide sequence ID" value="NZ_LSTO01000001.1"/>
</dbReference>
<dbReference type="Pfam" id="PF06594">
    <property type="entry name" value="HCBP_related"/>
    <property type="match status" value="8"/>
</dbReference>
<evidence type="ECO:0000313" key="6">
    <source>
        <dbReference type="Proteomes" id="UP000197535"/>
    </source>
</evidence>
<comment type="caution">
    <text evidence="5">The sequence shown here is derived from an EMBL/GenBank/DDBJ whole genome shotgun (WGS) entry which is preliminary data.</text>
</comment>
<sequence>MALLTGTTSNDVLIGTSEDDFMSGDAGNDTLTGLEGNDNLSGGDGMDILDGGPGYDTLGGGFGGDTYKFGRGYGQDVISEDDWVTGEADSIELAADVLPADVTLVREGFDLVLRIDATGDSLRMVAWFQDNRFRVEAVRFANGTVWDANVLGDTASAPVGTAGNDTMYGNSKGNHFDGLGGDDILYGASGNDVLLGGDGNDNLNGDDGTDILDGGAGNDVLSGGRGGDTYKFGRGSGQDLIIEDDWITGQADAVELSADVLPSDVTLVREGNDLVLRIDATGDTLRMSAWFHDSRFRVEEVRFANGTTWDANALADTASAPVGTAGSDTLYGSSKDNSFNGMGGDDVLYGGDGNDTLLGGDGNDNLNGDEGIDILDGGAGNDVLSGGRGGDTYRFGRGSGQDLIIEDDWTTGQADTIELGTNILPEDVLLQRDGNNLILGIKGTTDRVIMSSWFQDSRFRVEQVRFADGTIWGTDKMLDAASTLIGSAGNDTMYGSSEGNLMQGMGGDDVLYGYGGNDTLLGGDGNDYLSGDEGMDTLDGGAGNDILAGSSGGDTYRFGRGSGQDVVVDDDWTTGQPDTVELGADIGVEDLVITRNGNDMIIGIAGSPDTLTLQSWYQDSRFRIEQVRFADGRSYSLSDVSFGGASNDGFVGTEADSLMVGKDGNDTLSGNGGNDWLVGGNGADILSGGTGNDRLSGGNDNDLLDGGAGNDILEGGSGADVYRFGRGSGQDTINEDDNTAGVIDALELGTNVKLDDLSFQRTGDNLVLSIAGTSDTLTVVNWFTDSRFRVEQLRFTDGQTMLLGDEIKIGTAGGDSLSGSDADSMLLGEGGNDTLFGNGGNDWMSGGAGDDQLNGGAGDDILLGGDGNDNLSGGDGIDVINGGAGNDVVGGGLGGDIYRFGRGSGQDVVYEDDWTTNQADTVELASDVVPADVTLVRDGNNLILGINGTTDTLTMMAWFQDSRFRVEQVRFANGTVWTVDTMMDTASAPVGTAGNDTLYGNSKDNGFNGMAGDDVILGYGGNDVLNGGDGNDNLSGGDGMDTLDGGAGNDILGGGFGGDTYRFGRGSGQDTIYEDDWMTSQADTVELGAGIASADISLLRDGNDLILGINGSTDTLTMKSWFQDSRFRVDQVRFADGTVWNTDKLMDTASAPVGTAGSDTMYGNSQANVMQGMDGDDTLMGYAGNDTLLGGAGNDNLSGGDGMDILDGGAGNDILSGGFGGDTYRFGRGSGQDVIYEDDWMTSQADILELGADIRAEDLNMSRDGNNMIIGIAGTGDTLTLQSWYQDSRFRVDQVRFADGSTWLLSDLLLGTSGNDALTGTDADSLMFGRDGNDILTGNGGNDRIDGGAGADTMAGGDGNDAYFVDNAADAVVEAANQGVDIVTSTVSHTLAANVEKLVLAGQAAINGTGNALDNTITGNSAANVLDGGLGVDTLQGGVGDDTYIIDNSGDVVIENANEGTDTISSGISTTLAANVENLTLTGSGNINGTGNAGNNTLTGNAGANILDGGAGADILQGGDGNDTYVVDDLGDVVVEASATGGIDTVNVDLAVYTLSANVENGRALGSGAINGNSLNNILFSGAGNNTLNGGAGTDTADYSFATAGVTVSLALTTAQATGGSGSDTLLAIENLTGSSFDDKLTGNSGANVLDGGTGIDTLTGGGGGDFFRFDALSDTGNTSSTCDVITDFVRGTDKIDLSLLDANAATSSTNEAFTFIGSKNFSSNATGQLRYVYSSYTKTLMIYGSTDADSTAEFAIKLTGLNSLSASDFVL</sequence>
<feature type="domain" description="Haemolysin-type calcium binding-related" evidence="4">
    <location>
        <begin position="941"/>
        <end position="981"/>
    </location>
</feature>
<organism evidence="5 6">
    <name type="scientific">Noviherbaspirillum denitrificans</name>
    <dbReference type="NCBI Taxonomy" id="1968433"/>
    <lineage>
        <taxon>Bacteria</taxon>
        <taxon>Pseudomonadati</taxon>
        <taxon>Pseudomonadota</taxon>
        <taxon>Betaproteobacteria</taxon>
        <taxon>Burkholderiales</taxon>
        <taxon>Oxalobacteraceae</taxon>
        <taxon>Noviherbaspirillum</taxon>
    </lineage>
</organism>
<gene>
    <name evidence="5" type="ORF">AYR66_12380</name>
</gene>
<dbReference type="PROSITE" id="PS00330">
    <property type="entry name" value="HEMOLYSIN_CALCIUM"/>
    <property type="match status" value="20"/>
</dbReference>
<dbReference type="PRINTS" id="PR00313">
    <property type="entry name" value="CABNDNGRPT"/>
</dbReference>
<keyword evidence="3" id="KW-0106">Calcium</keyword>
<feature type="domain" description="Haemolysin-type calcium binding-related" evidence="4">
    <location>
        <begin position="599"/>
        <end position="634"/>
    </location>
</feature>
<dbReference type="InterPro" id="IPR018511">
    <property type="entry name" value="Hemolysin-typ_Ca-bd_CS"/>
</dbReference>
<dbReference type="Gene3D" id="2.150.10.10">
    <property type="entry name" value="Serralysin-like metalloprotease, C-terminal"/>
    <property type="match status" value="12"/>
</dbReference>
<name>A0A254TC08_9BURK</name>
<keyword evidence="6" id="KW-1185">Reference proteome</keyword>
<evidence type="ECO:0000259" key="4">
    <source>
        <dbReference type="Pfam" id="PF06594"/>
    </source>
</evidence>
<feature type="domain" description="Haemolysin-type calcium binding-related" evidence="4">
    <location>
        <begin position="110"/>
        <end position="149"/>
    </location>
</feature>
<evidence type="ECO:0000313" key="5">
    <source>
        <dbReference type="EMBL" id="OWW20174.1"/>
    </source>
</evidence>
<dbReference type="InterPro" id="IPR001343">
    <property type="entry name" value="Hemolysn_Ca-bd"/>
</dbReference>
<evidence type="ECO:0000256" key="3">
    <source>
        <dbReference type="ARBA" id="ARBA00022837"/>
    </source>
</evidence>
<evidence type="ECO:0000256" key="1">
    <source>
        <dbReference type="ARBA" id="ARBA00004613"/>
    </source>
</evidence>
<dbReference type="EMBL" id="LSTO01000001">
    <property type="protein sequence ID" value="OWW20174.1"/>
    <property type="molecule type" value="Genomic_DNA"/>
</dbReference>
<accession>A0A254TC08</accession>
<evidence type="ECO:0000256" key="2">
    <source>
        <dbReference type="ARBA" id="ARBA00022525"/>
    </source>
</evidence>
<reference evidence="5 6" key="1">
    <citation type="submission" date="2016-02" db="EMBL/GenBank/DDBJ databases">
        <authorList>
            <person name="Wen L."/>
            <person name="He K."/>
            <person name="Yang H."/>
        </authorList>
    </citation>
    <scope>NUCLEOTIDE SEQUENCE [LARGE SCALE GENOMIC DNA]</scope>
    <source>
        <strain evidence="5 6">TSA40</strain>
    </source>
</reference>
<dbReference type="GO" id="GO:0005509">
    <property type="term" value="F:calcium ion binding"/>
    <property type="evidence" value="ECO:0007669"/>
    <property type="project" value="InterPro"/>
</dbReference>
<dbReference type="PANTHER" id="PTHR38340">
    <property type="entry name" value="S-LAYER PROTEIN"/>
    <property type="match status" value="1"/>
</dbReference>
<feature type="domain" description="Haemolysin-type calcium binding-related" evidence="4">
    <location>
        <begin position="273"/>
        <end position="312"/>
    </location>
</feature>
<dbReference type="SUPFAM" id="SSF51120">
    <property type="entry name" value="beta-Roll"/>
    <property type="match status" value="11"/>
</dbReference>
<dbReference type="PANTHER" id="PTHR38340:SF1">
    <property type="entry name" value="S-LAYER PROTEIN"/>
    <property type="match status" value="1"/>
</dbReference>
<dbReference type="InterPro" id="IPR010566">
    <property type="entry name" value="Haemolys_ca-bd"/>
</dbReference>
<keyword evidence="2" id="KW-0964">Secreted</keyword>
<comment type="subcellular location">
    <subcellularLocation>
        <location evidence="1">Secreted</location>
    </subcellularLocation>
</comment>
<feature type="domain" description="Haemolysin-type calcium binding-related" evidence="4">
    <location>
        <begin position="1267"/>
        <end position="1304"/>
    </location>
</feature>
<dbReference type="InterPro" id="IPR011049">
    <property type="entry name" value="Serralysin-like_metalloprot_C"/>
</dbReference>
<dbReference type="Pfam" id="PF00353">
    <property type="entry name" value="HemolysinCabind"/>
    <property type="match status" value="20"/>
</dbReference>
<feature type="domain" description="Haemolysin-type calcium binding-related" evidence="4">
    <location>
        <begin position="436"/>
        <end position="474"/>
    </location>
</feature>
<protein>
    <recommendedName>
        <fullName evidence="4">Haemolysin-type calcium binding-related domain-containing protein</fullName>
    </recommendedName>
</protein>
<proteinExistence type="predicted"/>